<evidence type="ECO:0000256" key="8">
    <source>
        <dbReference type="ARBA" id="ARBA00022777"/>
    </source>
</evidence>
<dbReference type="Proteomes" id="UP000799092">
    <property type="component" value="Unassembled WGS sequence"/>
</dbReference>
<feature type="transmembrane region" description="Helical" evidence="15">
    <location>
        <begin position="51"/>
        <end position="72"/>
    </location>
</feature>
<dbReference type="InterPro" id="IPR036890">
    <property type="entry name" value="HATPase_C_sf"/>
</dbReference>
<sequence>MNSVVNRSIFFGITLSLLFTIVVSSIFLTAFPVDSWLMLWEKKIFELPFIIVTPVSSLLLGATTGLIIGFYWRKQLMEMESAVETLTQGGSNKIDEKTLHVAEINDVFQQLKELEKYIHEQTKRNQKLISERVEDQEEQIEKVISEERNRLARELHDSVSQELFAASMMVSAINESNPNGNEVMIKQLKQVEVVIQQAQLEMRALLLHLRPIALKDKTLKEGIKQLLDELKQKVPIEITWKMEQVALSRGVEDHLFRILQESVSNTLRHSKAHSLDILLIERDNNVILRVIDDGVGFQLEKSQSSSYGLTNMRERAAEIGANLRIISVPNEGTRLEVRVPIIEAEGEEND</sequence>
<dbReference type="EC" id="2.7.13.3" evidence="13"/>
<evidence type="ECO:0000256" key="11">
    <source>
        <dbReference type="ARBA" id="ARBA00023012"/>
    </source>
</evidence>
<keyword evidence="11 13" id="KW-0902">Two-component regulatory system</keyword>
<keyword evidence="12 13" id="KW-0472">Membrane</keyword>
<dbReference type="AlphaFoldDB" id="A0A6A8DHS6"/>
<keyword evidence="6 15" id="KW-0812">Transmembrane</keyword>
<evidence type="ECO:0000256" key="2">
    <source>
        <dbReference type="ARBA" id="ARBA00004651"/>
    </source>
</evidence>
<dbReference type="OrthoDB" id="9795828at2"/>
<evidence type="ECO:0000256" key="6">
    <source>
        <dbReference type="ARBA" id="ARBA00022692"/>
    </source>
</evidence>
<dbReference type="PIRSF" id="PIRSF037431">
    <property type="entry name" value="STHK_LiaS"/>
    <property type="match status" value="1"/>
</dbReference>
<proteinExistence type="predicted"/>
<dbReference type="PROSITE" id="PS50109">
    <property type="entry name" value="HIS_KIN"/>
    <property type="match status" value="1"/>
</dbReference>
<dbReference type="InterPro" id="IPR011712">
    <property type="entry name" value="Sig_transdc_His_kin_sub3_dim/P"/>
</dbReference>
<evidence type="ECO:0000256" key="13">
    <source>
        <dbReference type="PIRNR" id="PIRNR037431"/>
    </source>
</evidence>
<evidence type="ECO:0000256" key="15">
    <source>
        <dbReference type="SAM" id="Phobius"/>
    </source>
</evidence>
<evidence type="ECO:0000256" key="7">
    <source>
        <dbReference type="ARBA" id="ARBA00022741"/>
    </source>
</evidence>
<evidence type="ECO:0000256" key="14">
    <source>
        <dbReference type="SAM" id="Coils"/>
    </source>
</evidence>
<keyword evidence="5 13" id="KW-0808">Transferase</keyword>
<keyword evidence="4" id="KW-0597">Phosphoprotein</keyword>
<dbReference type="GO" id="GO:0005886">
    <property type="term" value="C:plasma membrane"/>
    <property type="evidence" value="ECO:0007669"/>
    <property type="project" value="UniProtKB-SubCell"/>
</dbReference>
<feature type="transmembrane region" description="Helical" evidence="15">
    <location>
        <begin position="9"/>
        <end position="31"/>
    </location>
</feature>
<name>A0A6A8DHS6_9BACI</name>
<evidence type="ECO:0000256" key="5">
    <source>
        <dbReference type="ARBA" id="ARBA00022679"/>
    </source>
</evidence>
<dbReference type="InterPro" id="IPR050482">
    <property type="entry name" value="Sensor_HK_TwoCompSys"/>
</dbReference>
<evidence type="ECO:0000313" key="18">
    <source>
        <dbReference type="Proteomes" id="UP000799092"/>
    </source>
</evidence>
<dbReference type="EMBL" id="WJNG01000013">
    <property type="protein sequence ID" value="MRH44056.1"/>
    <property type="molecule type" value="Genomic_DNA"/>
</dbReference>
<feature type="coiled-coil region" evidence="14">
    <location>
        <begin position="111"/>
        <end position="150"/>
    </location>
</feature>
<keyword evidence="8 13" id="KW-0418">Kinase</keyword>
<dbReference type="PANTHER" id="PTHR24421:SF37">
    <property type="entry name" value="SENSOR HISTIDINE KINASE NARS"/>
    <property type="match status" value="1"/>
</dbReference>
<keyword evidence="9 13" id="KW-0067">ATP-binding</keyword>
<dbReference type="CDD" id="cd16917">
    <property type="entry name" value="HATPase_UhpB-NarQ-NarX-like"/>
    <property type="match status" value="1"/>
</dbReference>
<keyword evidence="14" id="KW-0175">Coiled coil</keyword>
<evidence type="ECO:0000256" key="10">
    <source>
        <dbReference type="ARBA" id="ARBA00022989"/>
    </source>
</evidence>
<dbReference type="RefSeq" id="WP_153737662.1">
    <property type="nucleotide sequence ID" value="NZ_WJNG01000013.1"/>
</dbReference>
<evidence type="ECO:0000256" key="1">
    <source>
        <dbReference type="ARBA" id="ARBA00000085"/>
    </source>
</evidence>
<reference evidence="17" key="1">
    <citation type="submission" date="2019-11" db="EMBL/GenBank/DDBJ databases">
        <authorList>
            <person name="Li J."/>
        </authorList>
    </citation>
    <scope>NUCLEOTIDE SEQUENCE</scope>
    <source>
        <strain evidence="17">B6B</strain>
    </source>
</reference>
<dbReference type="GO" id="GO:0005524">
    <property type="term" value="F:ATP binding"/>
    <property type="evidence" value="ECO:0007669"/>
    <property type="project" value="UniProtKB-UniRule"/>
</dbReference>
<feature type="domain" description="Histidine kinase" evidence="16">
    <location>
        <begin position="150"/>
        <end position="343"/>
    </location>
</feature>
<comment type="catalytic activity">
    <reaction evidence="1 13">
        <text>ATP + protein L-histidine = ADP + protein N-phospho-L-histidine.</text>
        <dbReference type="EC" id="2.7.13.3"/>
    </reaction>
</comment>
<accession>A0A6A8DHS6</accession>
<dbReference type="Pfam" id="PF02518">
    <property type="entry name" value="HATPase_c"/>
    <property type="match status" value="1"/>
</dbReference>
<organism evidence="17 18">
    <name type="scientific">Aquibacillus halophilus</name>
    <dbReference type="NCBI Taxonomy" id="930132"/>
    <lineage>
        <taxon>Bacteria</taxon>
        <taxon>Bacillati</taxon>
        <taxon>Bacillota</taxon>
        <taxon>Bacilli</taxon>
        <taxon>Bacillales</taxon>
        <taxon>Bacillaceae</taxon>
        <taxon>Aquibacillus</taxon>
    </lineage>
</organism>
<evidence type="ECO:0000313" key="17">
    <source>
        <dbReference type="EMBL" id="MRH44056.1"/>
    </source>
</evidence>
<gene>
    <name evidence="17" type="ORF">GH741_15540</name>
</gene>
<dbReference type="Gene3D" id="3.30.565.10">
    <property type="entry name" value="Histidine kinase-like ATPase, C-terminal domain"/>
    <property type="match status" value="1"/>
</dbReference>
<keyword evidence="10 15" id="KW-1133">Transmembrane helix</keyword>
<dbReference type="PANTHER" id="PTHR24421">
    <property type="entry name" value="NITRATE/NITRITE SENSOR PROTEIN NARX-RELATED"/>
    <property type="match status" value="1"/>
</dbReference>
<dbReference type="InterPro" id="IPR017202">
    <property type="entry name" value="LiaS/VraS"/>
</dbReference>
<dbReference type="InterPro" id="IPR005467">
    <property type="entry name" value="His_kinase_dom"/>
</dbReference>
<comment type="caution">
    <text evidence="17">The sequence shown here is derived from an EMBL/GenBank/DDBJ whole genome shotgun (WGS) entry which is preliminary data.</text>
</comment>
<dbReference type="GO" id="GO:0000155">
    <property type="term" value="F:phosphorelay sensor kinase activity"/>
    <property type="evidence" value="ECO:0007669"/>
    <property type="project" value="UniProtKB-UniRule"/>
</dbReference>
<dbReference type="SUPFAM" id="SSF55874">
    <property type="entry name" value="ATPase domain of HSP90 chaperone/DNA topoisomerase II/histidine kinase"/>
    <property type="match status" value="1"/>
</dbReference>
<dbReference type="SMART" id="SM00387">
    <property type="entry name" value="HATPase_c"/>
    <property type="match status" value="1"/>
</dbReference>
<keyword evidence="7 13" id="KW-0547">Nucleotide-binding</keyword>
<evidence type="ECO:0000256" key="12">
    <source>
        <dbReference type="ARBA" id="ARBA00023136"/>
    </source>
</evidence>
<evidence type="ECO:0000259" key="16">
    <source>
        <dbReference type="PROSITE" id="PS50109"/>
    </source>
</evidence>
<protein>
    <recommendedName>
        <fullName evidence="13">Sensor histidine kinase</fullName>
        <ecNumber evidence="13">2.7.13.3</ecNumber>
    </recommendedName>
</protein>
<dbReference type="Pfam" id="PF07730">
    <property type="entry name" value="HisKA_3"/>
    <property type="match status" value="1"/>
</dbReference>
<keyword evidence="18" id="KW-1185">Reference proteome</keyword>
<dbReference type="GO" id="GO:0046983">
    <property type="term" value="F:protein dimerization activity"/>
    <property type="evidence" value="ECO:0007669"/>
    <property type="project" value="InterPro"/>
</dbReference>
<dbReference type="Gene3D" id="1.20.5.1930">
    <property type="match status" value="1"/>
</dbReference>
<dbReference type="InterPro" id="IPR003594">
    <property type="entry name" value="HATPase_dom"/>
</dbReference>
<evidence type="ECO:0000256" key="3">
    <source>
        <dbReference type="ARBA" id="ARBA00022475"/>
    </source>
</evidence>
<evidence type="ECO:0000256" key="9">
    <source>
        <dbReference type="ARBA" id="ARBA00022840"/>
    </source>
</evidence>
<comment type="subcellular location">
    <subcellularLocation>
        <location evidence="2 13">Cell membrane</location>
        <topology evidence="2 13">Multi-pass membrane protein</topology>
    </subcellularLocation>
</comment>
<keyword evidence="3 13" id="KW-1003">Cell membrane</keyword>
<evidence type="ECO:0000256" key="4">
    <source>
        <dbReference type="ARBA" id="ARBA00022553"/>
    </source>
</evidence>